<evidence type="ECO:0000313" key="3">
    <source>
        <dbReference type="EMBL" id="EMA65546.1"/>
    </source>
</evidence>
<organism evidence="3 4">
    <name type="scientific">Halorubrum kocurii JCM 14978</name>
    <dbReference type="NCBI Taxonomy" id="1230456"/>
    <lineage>
        <taxon>Archaea</taxon>
        <taxon>Methanobacteriati</taxon>
        <taxon>Methanobacteriota</taxon>
        <taxon>Stenosarchaea group</taxon>
        <taxon>Halobacteria</taxon>
        <taxon>Halobacteriales</taxon>
        <taxon>Haloferacaceae</taxon>
        <taxon>Halorubrum</taxon>
    </lineage>
</organism>
<dbReference type="InterPro" id="IPR040624">
    <property type="entry name" value="HalOD1"/>
</dbReference>
<gene>
    <name evidence="3" type="ORF">C468_06178</name>
</gene>
<proteinExistence type="predicted"/>
<dbReference type="Pfam" id="PF18545">
    <property type="entry name" value="HalOD1"/>
    <property type="match status" value="1"/>
</dbReference>
<keyword evidence="4" id="KW-1185">Reference proteome</keyword>
<dbReference type="STRING" id="1230456.C468_06178"/>
<protein>
    <recommendedName>
        <fullName evidence="2">Halobacterial output domain-containing protein</fullName>
    </recommendedName>
</protein>
<dbReference type="PATRIC" id="fig|1230456.3.peg.1206"/>
<comment type="caution">
    <text evidence="3">The sequence shown here is derived from an EMBL/GenBank/DDBJ whole genome shotgun (WGS) entry which is preliminary data.</text>
</comment>
<dbReference type="AlphaFoldDB" id="M0P671"/>
<dbReference type="Proteomes" id="UP000011546">
    <property type="component" value="Unassembled WGS sequence"/>
</dbReference>
<dbReference type="OrthoDB" id="199137at2157"/>
<evidence type="ECO:0000313" key="4">
    <source>
        <dbReference type="Proteomes" id="UP000011546"/>
    </source>
</evidence>
<feature type="domain" description="Halobacterial output" evidence="2">
    <location>
        <begin position="28"/>
        <end position="100"/>
    </location>
</feature>
<evidence type="ECO:0000259" key="2">
    <source>
        <dbReference type="Pfam" id="PF18545"/>
    </source>
</evidence>
<name>M0P671_9EURY</name>
<sequence length="106" mass="11053">MTSDDATSMENEETGGSAGPVRATWDGSTAPSTAVVEAVARATGRDPLEMPCLYDVLDVDALDRMLTADRTRALGTVSVSFTYGETYVWVDSAGTVEVDPDAATSG</sequence>
<dbReference type="EMBL" id="AOJH01000043">
    <property type="protein sequence ID" value="EMA65546.1"/>
    <property type="molecule type" value="Genomic_DNA"/>
</dbReference>
<feature type="region of interest" description="Disordered" evidence="1">
    <location>
        <begin position="1"/>
        <end position="30"/>
    </location>
</feature>
<dbReference type="RefSeq" id="WP_008847969.1">
    <property type="nucleotide sequence ID" value="NZ_AOJH01000043.1"/>
</dbReference>
<accession>M0P671</accession>
<evidence type="ECO:0000256" key="1">
    <source>
        <dbReference type="SAM" id="MobiDB-lite"/>
    </source>
</evidence>
<reference evidence="3 4" key="1">
    <citation type="journal article" date="2014" name="PLoS Genet.">
        <title>Phylogenetically driven sequencing of extremely halophilic archaea reveals strategies for static and dynamic osmo-response.</title>
        <authorList>
            <person name="Becker E.A."/>
            <person name="Seitzer P.M."/>
            <person name="Tritt A."/>
            <person name="Larsen D."/>
            <person name="Krusor M."/>
            <person name="Yao A.I."/>
            <person name="Wu D."/>
            <person name="Madern D."/>
            <person name="Eisen J.A."/>
            <person name="Darling A.E."/>
            <person name="Facciotti M.T."/>
        </authorList>
    </citation>
    <scope>NUCLEOTIDE SEQUENCE [LARGE SCALE GENOMIC DNA]</scope>
    <source>
        <strain evidence="3 4">JCM 14978</strain>
    </source>
</reference>